<dbReference type="RefSeq" id="WP_083541201.1">
    <property type="nucleotide sequence ID" value="NZ_FQYI01000006.1"/>
</dbReference>
<dbReference type="STRING" id="1118202.SAMN05443429_10666"/>
<reference evidence="1 2" key="1">
    <citation type="submission" date="2016-11" db="EMBL/GenBank/DDBJ databases">
        <authorList>
            <person name="Jaros S."/>
            <person name="Januszkiewicz K."/>
            <person name="Wedrychowicz H."/>
        </authorList>
    </citation>
    <scope>NUCLEOTIDE SEQUENCE [LARGE SCALE GENOMIC DNA]</scope>
    <source>
        <strain evidence="1 2">DSM 25479</strain>
    </source>
</reference>
<proteinExistence type="predicted"/>
<dbReference type="Proteomes" id="UP000184335">
    <property type="component" value="Unassembled WGS sequence"/>
</dbReference>
<name>A0A1M6F131_9FLAO</name>
<gene>
    <name evidence="1" type="ORF">SAMN05443429_10666</name>
</gene>
<dbReference type="OrthoDB" id="1001751at2"/>
<dbReference type="Pfam" id="PF12099">
    <property type="entry name" value="DUF3575"/>
    <property type="match status" value="1"/>
</dbReference>
<protein>
    <recommendedName>
        <fullName evidence="3">DUF3575 domain-containing protein</fullName>
    </recommendedName>
</protein>
<dbReference type="InterPro" id="IPR021958">
    <property type="entry name" value="DUF3575"/>
</dbReference>
<dbReference type="EMBL" id="FQYI01000006">
    <property type="protein sequence ID" value="SHI91366.1"/>
    <property type="molecule type" value="Genomic_DNA"/>
</dbReference>
<evidence type="ECO:0000313" key="2">
    <source>
        <dbReference type="Proteomes" id="UP000184335"/>
    </source>
</evidence>
<sequence length="208" mass="23841">MNFRIWVSFFVVWSGILFSQQAEERQVFVKGNALLLPVGIINAAAEFQLAPKITLQGDATLSPWKSFAGHNARFMIAGVDGRYYFKEAFSGWYVGANVSGAAFNISKWNYWNNEFYKNKQGEITPYINSNLYQKGYSFIIGAVGGYQFSWKERWNLDVFLAFGNAQDRYKGYDKLSGDRYDTDHGDGWNRSGEWLPYRGGIMVSYKIK</sequence>
<dbReference type="AlphaFoldDB" id="A0A1M6F131"/>
<accession>A0A1M6F131</accession>
<organism evidence="1 2">
    <name type="scientific">Cruoricaptor ignavus</name>
    <dbReference type="NCBI Taxonomy" id="1118202"/>
    <lineage>
        <taxon>Bacteria</taxon>
        <taxon>Pseudomonadati</taxon>
        <taxon>Bacteroidota</taxon>
        <taxon>Flavobacteriia</taxon>
        <taxon>Flavobacteriales</taxon>
        <taxon>Weeksellaceae</taxon>
        <taxon>Cruoricaptor</taxon>
    </lineage>
</organism>
<evidence type="ECO:0008006" key="3">
    <source>
        <dbReference type="Google" id="ProtNLM"/>
    </source>
</evidence>
<keyword evidence="2" id="KW-1185">Reference proteome</keyword>
<evidence type="ECO:0000313" key="1">
    <source>
        <dbReference type="EMBL" id="SHI91366.1"/>
    </source>
</evidence>